<evidence type="ECO:0000256" key="3">
    <source>
        <dbReference type="ARBA" id="ARBA00022452"/>
    </source>
</evidence>
<dbReference type="Gene3D" id="2.40.160.50">
    <property type="entry name" value="membrane protein fhac: a member of the omp85/tpsb transporter family"/>
    <property type="match status" value="1"/>
</dbReference>
<dbReference type="PANTHER" id="PTHR12815">
    <property type="entry name" value="SORTING AND ASSEMBLY MACHINERY SAMM50 PROTEIN FAMILY MEMBER"/>
    <property type="match status" value="1"/>
</dbReference>
<evidence type="ECO:0000313" key="7">
    <source>
        <dbReference type="EMBL" id="AIB09775.1"/>
    </source>
</evidence>
<dbReference type="GO" id="GO:0005741">
    <property type="term" value="C:mitochondrial outer membrane"/>
    <property type="evidence" value="ECO:0007669"/>
    <property type="project" value="UniProtKB-SubCell"/>
</dbReference>
<feature type="domain" description="Bacterial surface antigen (D15)" evidence="6">
    <location>
        <begin position="1401"/>
        <end position="1537"/>
    </location>
</feature>
<dbReference type="InterPro" id="IPR000184">
    <property type="entry name" value="Bac_surfAg_D15"/>
</dbReference>
<dbReference type="EMBL" id="CP006628">
    <property type="protein sequence ID" value="AIB09775.1"/>
    <property type="molecule type" value="Genomic_DNA"/>
</dbReference>
<evidence type="ECO:0000256" key="1">
    <source>
        <dbReference type="ARBA" id="ARBA00004374"/>
    </source>
</evidence>
<evidence type="ECO:0000256" key="4">
    <source>
        <dbReference type="ARBA" id="ARBA00022692"/>
    </source>
</evidence>
<accession>A0A060DBC3</accession>
<reference evidence="7 8" key="1">
    <citation type="journal article" date="2014" name="BMC Genomics">
        <title>Nucleomorph and plastid genome sequences of the chlorarachniophyte Lotharella oceanica: convergent reductive evolution and frequent recombination in nucleomorph-bearing algae.</title>
        <authorList>
            <person name="Tanifuji G."/>
            <person name="Onodera N.T."/>
            <person name="Brown M.W."/>
            <person name="Curtis B.A."/>
            <person name="Roger A.J."/>
            <person name="Ka-Shu Wong G."/>
            <person name="Melkonian M."/>
            <person name="Archibald J.M."/>
        </authorList>
    </citation>
    <scope>NUCLEOTIDE SEQUENCE [LARGE SCALE GENOMIC DNA]</scope>
    <source>
        <strain evidence="7 8">CCMP622</strain>
    </source>
</reference>
<evidence type="ECO:0000256" key="2">
    <source>
        <dbReference type="ARBA" id="ARBA00010913"/>
    </source>
</evidence>
<comment type="similarity">
    <text evidence="2">Belongs to the SAM50/omp85 family.</text>
</comment>
<geneLocation type="nucleomorph" evidence="7"/>
<evidence type="ECO:0000259" key="6">
    <source>
        <dbReference type="Pfam" id="PF01103"/>
    </source>
</evidence>
<sequence>MFYEIENSIISCSSKLVSLKNLLKEKFDSNTNNTYSVIKDSFNSYKEKLNTIKKSIYEKSTNLEIYNNIEKSLRECSFNLHSIKNTIQKNGLNLDFCFSIKNSIEICNKKFESLKKQLENSAQQHISDKIIDKEVFKEGDLKMICYYKMNQFLEMFNKKIEYNKNYFSQKIKETEMYTTLKNSVEEYTNKYYASNNFVSKIRDKFKNSTNYTDETLSNEEYFICNDINFIGLNNEEAAGLDKSLKKCLLTRKNKICHKRFLFNDILFLKKTKLFKNIKIYICKNNNQDGYNVFIRLQKFHNDRIRKISFSYANLLPNYVKNLIISEFTGKKASLTNLSVIKHTLDSWYSKWDYLGSHVDSVKKINNGYYQIYVKEIFISSINFILFNYEEFFFSSFYDADNTITGNIRARNIFLEEEQNDFDSLDDPVTTIFLKLCSSKVGQPYDSNMDEVCFEFEDEVAFSMLCIPVLDSFESTEEYDLDEIIDEAYVYYRQEMDEEEKEKEKNINKNKINVWKAIDSSIYSENVEYNLNSIQDMYDKDRSYNYELEINPVFLDVLVFSEICSQSSFDCQIELLAPRNEQIYTNFLDMWYHYDPDDYVMACYDAVWNITKISERIEMITLSCEKDFWMFHFFPWTFEEGDFEVEYYLPFFNLNADSVLSSMIFLLFNETGCIVLQDIDEGYDPYVILNEELYMKQQYSYSTFGTEFLNLKKGLKKDYFLYNKTRTFNDRKIEHVFDYLDYDNLDSFFYGNTELLKSKNYDNLNQSLMKEKNYLQKNLNLLAFSNNLILSNEYFKKKIENNNLLNDLYQTKIKFYINSKSEDTQNANPEYYDLYEEFVKTRLRRGRIWELDEYPEKISSSSEKIGDIYYPEIKYAQNITPNEAYFNHKKIYKEDDKDLYYFKKYYKYSTRISYYTFLLEPETKMIDGIILNNVSKKNKEYVNHKAPSNPTTAYNKDIFKTNKSNDSQIYNFFSRKYEIGDKIESYLNNTTTRKKRLSKNLFYNKEYFIEDDLITYKSGIKLIIDEKINLRSKYITTYTLNYVIFTDEYPDDDEIEAFPTATERNSTKFGNTNRDGYMYTTSLQNLDVKVSTQGLYIRNSLKFLSGTISGSKLLLFMELGFGINGVYGKTVLDLTNYSLIGKNSSIRKLYNYVYQNIKNYDLICQNFKLNNKLETLSKYFIQHYMKIMCKSKSLINKFPMFAIDIVKKIENHTFRIKNFCNSINYKLENINEIFVKRFFMNVLNLFNGIYIFQKNKIKNVTEILYYNTINIWFNKIHDVIFKKCKLYICTVCKNLHTNKKIPNNDFLIELITYKIPCYKNIGFIEKNIQSLKFCNIGIINYFFCIKNIGYRTKNFVKNFNNIMFPVQNKYKNYKNKYIYNMHLKSNLAYFIKNILKNSYNSQPKVLNSYFVTDFYRKIINLLVSPFPLTLVNHIKLGYSFGHIPFYEGFLMGGPFSARGYKSGEIGLSKHILQSSFELRYLKSTFLDCVFVFLDHCSDLSSSEQLIYNPSDYKLCCGQGSSLGVGVFLGNARIEYGFNTTTLKNFMNFEYGERY</sequence>
<evidence type="ECO:0000313" key="8">
    <source>
        <dbReference type="Proteomes" id="UP000243670"/>
    </source>
</evidence>
<protein>
    <submittedName>
        <fullName evidence="7">Outer plastid envelop protein 75</fullName>
    </submittedName>
</protein>
<organism evidence="7 8">
    <name type="scientific">Lotharella oceanica</name>
    <dbReference type="NCBI Taxonomy" id="641309"/>
    <lineage>
        <taxon>Eukaryota</taxon>
        <taxon>Sar</taxon>
        <taxon>Rhizaria</taxon>
        <taxon>Cercozoa</taxon>
        <taxon>Chlorarachniophyceae</taxon>
        <taxon>Lotharella</taxon>
    </lineage>
</organism>
<keyword evidence="5" id="KW-0472">Membrane</keyword>
<keyword evidence="7" id="KW-0542">Nucleomorph</keyword>
<proteinExistence type="inferred from homology"/>
<evidence type="ECO:0000256" key="5">
    <source>
        <dbReference type="ARBA" id="ARBA00023136"/>
    </source>
</evidence>
<gene>
    <name evidence="7" type="primary">toc75</name>
    <name evidence="7" type="ORF">M951_chr274</name>
</gene>
<name>A0A060DBC3_9EUKA</name>
<dbReference type="Pfam" id="PF01103">
    <property type="entry name" value="Omp85"/>
    <property type="match status" value="1"/>
</dbReference>
<comment type="subcellular location">
    <subcellularLocation>
        <location evidence="1">Mitochondrion outer membrane</location>
        <topology evidence="1">Multi-pass membrane protein</topology>
    </subcellularLocation>
</comment>
<dbReference type="InterPro" id="IPR039910">
    <property type="entry name" value="D15-like"/>
</dbReference>
<keyword evidence="3" id="KW-1134">Transmembrane beta strand</keyword>
<dbReference type="Proteomes" id="UP000243670">
    <property type="component" value="Nucleomorph 2"/>
</dbReference>
<keyword evidence="4" id="KW-0812">Transmembrane</keyword>
<dbReference type="PANTHER" id="PTHR12815:SF18">
    <property type="entry name" value="SORTING AND ASSEMBLY MACHINERY COMPONENT 50 HOMOLOG"/>
    <property type="match status" value="1"/>
</dbReference>